<evidence type="ECO:0000259" key="11">
    <source>
        <dbReference type="PROSITE" id="PS51755"/>
    </source>
</evidence>
<evidence type="ECO:0000256" key="6">
    <source>
        <dbReference type="ARBA" id="ARBA00023163"/>
    </source>
</evidence>
<evidence type="ECO:0000313" key="12">
    <source>
        <dbReference type="EMBL" id="MBC8611933.1"/>
    </source>
</evidence>
<dbReference type="InterPro" id="IPR001867">
    <property type="entry name" value="OmpR/PhoB-type_DNA-bd"/>
</dbReference>
<keyword evidence="5 9" id="KW-0238">DNA-binding</keyword>
<dbReference type="OrthoDB" id="9790442at2"/>
<evidence type="ECO:0000256" key="3">
    <source>
        <dbReference type="ARBA" id="ARBA00023012"/>
    </source>
</evidence>
<dbReference type="RefSeq" id="WP_093987883.1">
    <property type="nucleotide sequence ID" value="NZ_FYDD01000002.1"/>
</dbReference>
<organism evidence="12 13">
    <name type="scientific">Massiliimalia timonensis</name>
    <dbReference type="NCBI Taxonomy" id="1987501"/>
    <lineage>
        <taxon>Bacteria</taxon>
        <taxon>Bacillati</taxon>
        <taxon>Bacillota</taxon>
        <taxon>Clostridia</taxon>
        <taxon>Eubacteriales</taxon>
        <taxon>Oscillospiraceae</taxon>
        <taxon>Massiliimalia</taxon>
    </lineage>
</organism>
<keyword evidence="3" id="KW-0902">Two-component regulatory system</keyword>
<sequence length="232" mass="26737">MEESKILVVDDNKEIREIINILLSGEGYQVIEANDGLKALDQIMQHEFDLIILDVMMPKMNGYQTCLEIRKISNAPILFLSAKSQDGDKTLGFSSGGDDYLPKPFSYSELVGRVKALIRRYHVYRGKEEVMSEPVIQIKQMTIDEASGTVKIQGKKVELTDTEFAMLLFLAKNRKRTLSAEQLYEAVWKENYYYGANNTVMVHIRNLRKKIEKDPQHPEYIRTIWGRGYCCD</sequence>
<dbReference type="AlphaFoldDB" id="A0A8J6PFK4"/>
<dbReference type="Gene3D" id="6.10.250.690">
    <property type="match status" value="1"/>
</dbReference>
<comment type="function">
    <text evidence="7">May play the central regulatory role in sporulation. It may be an element of the effector pathway responsible for the activation of sporulation genes in response to nutritional stress. Spo0A may act in concert with spo0H (a sigma factor) to control the expression of some genes that are critical to the sporulation process.</text>
</comment>
<dbReference type="EMBL" id="JACRTL010000009">
    <property type="protein sequence ID" value="MBC8611933.1"/>
    <property type="molecule type" value="Genomic_DNA"/>
</dbReference>
<evidence type="ECO:0000313" key="13">
    <source>
        <dbReference type="Proteomes" id="UP000632659"/>
    </source>
</evidence>
<dbReference type="GO" id="GO:0006355">
    <property type="term" value="P:regulation of DNA-templated transcription"/>
    <property type="evidence" value="ECO:0007669"/>
    <property type="project" value="InterPro"/>
</dbReference>
<evidence type="ECO:0000256" key="7">
    <source>
        <dbReference type="ARBA" id="ARBA00024867"/>
    </source>
</evidence>
<dbReference type="SMART" id="SM00862">
    <property type="entry name" value="Trans_reg_C"/>
    <property type="match status" value="1"/>
</dbReference>
<feature type="modified residue" description="4-aspartylphosphate" evidence="8">
    <location>
        <position position="54"/>
    </location>
</feature>
<dbReference type="Pfam" id="PF00072">
    <property type="entry name" value="Response_reg"/>
    <property type="match status" value="1"/>
</dbReference>
<dbReference type="PANTHER" id="PTHR48111">
    <property type="entry name" value="REGULATOR OF RPOS"/>
    <property type="match status" value="1"/>
</dbReference>
<dbReference type="InterPro" id="IPR001789">
    <property type="entry name" value="Sig_transdc_resp-reg_receiver"/>
</dbReference>
<feature type="DNA-binding region" description="OmpR/PhoB-type" evidence="9">
    <location>
        <begin position="133"/>
        <end position="232"/>
    </location>
</feature>
<dbReference type="PROSITE" id="PS51755">
    <property type="entry name" value="OMPR_PHOB"/>
    <property type="match status" value="1"/>
</dbReference>
<reference evidence="12" key="1">
    <citation type="submission" date="2020-08" db="EMBL/GenBank/DDBJ databases">
        <title>Genome public.</title>
        <authorList>
            <person name="Liu C."/>
            <person name="Sun Q."/>
        </authorList>
    </citation>
    <scope>NUCLEOTIDE SEQUENCE</scope>
    <source>
        <strain evidence="12">NSJ-15</strain>
    </source>
</reference>
<keyword evidence="6" id="KW-0804">Transcription</keyword>
<gene>
    <name evidence="12" type="ORF">H8702_12615</name>
</gene>
<dbReference type="PANTHER" id="PTHR48111:SF2">
    <property type="entry name" value="RESPONSE REGULATOR SAER"/>
    <property type="match status" value="1"/>
</dbReference>
<evidence type="ECO:0000256" key="8">
    <source>
        <dbReference type="PROSITE-ProRule" id="PRU00169"/>
    </source>
</evidence>
<dbReference type="GO" id="GO:0005829">
    <property type="term" value="C:cytosol"/>
    <property type="evidence" value="ECO:0007669"/>
    <property type="project" value="TreeGrafter"/>
</dbReference>
<comment type="caution">
    <text evidence="12">The sequence shown here is derived from an EMBL/GenBank/DDBJ whole genome shotgun (WGS) entry which is preliminary data.</text>
</comment>
<dbReference type="Gene3D" id="3.40.50.2300">
    <property type="match status" value="1"/>
</dbReference>
<evidence type="ECO:0000256" key="1">
    <source>
        <dbReference type="ARBA" id="ARBA00018672"/>
    </source>
</evidence>
<keyword evidence="13" id="KW-1185">Reference proteome</keyword>
<keyword evidence="2 8" id="KW-0597">Phosphoprotein</keyword>
<name>A0A8J6PFK4_9FIRM</name>
<evidence type="ECO:0000259" key="10">
    <source>
        <dbReference type="PROSITE" id="PS50110"/>
    </source>
</evidence>
<dbReference type="GO" id="GO:0000156">
    <property type="term" value="F:phosphorelay response regulator activity"/>
    <property type="evidence" value="ECO:0007669"/>
    <property type="project" value="TreeGrafter"/>
</dbReference>
<dbReference type="CDD" id="cd17574">
    <property type="entry name" value="REC_OmpR"/>
    <property type="match status" value="1"/>
</dbReference>
<dbReference type="Proteomes" id="UP000632659">
    <property type="component" value="Unassembled WGS sequence"/>
</dbReference>
<dbReference type="InterPro" id="IPR036388">
    <property type="entry name" value="WH-like_DNA-bd_sf"/>
</dbReference>
<keyword evidence="4" id="KW-0805">Transcription regulation</keyword>
<feature type="domain" description="OmpR/PhoB-type" evidence="11">
    <location>
        <begin position="133"/>
        <end position="232"/>
    </location>
</feature>
<dbReference type="GO" id="GO:0000976">
    <property type="term" value="F:transcription cis-regulatory region binding"/>
    <property type="evidence" value="ECO:0007669"/>
    <property type="project" value="TreeGrafter"/>
</dbReference>
<evidence type="ECO:0000256" key="2">
    <source>
        <dbReference type="ARBA" id="ARBA00022553"/>
    </source>
</evidence>
<proteinExistence type="predicted"/>
<dbReference type="SUPFAM" id="SSF52172">
    <property type="entry name" value="CheY-like"/>
    <property type="match status" value="1"/>
</dbReference>
<dbReference type="Gene3D" id="1.10.10.10">
    <property type="entry name" value="Winged helix-like DNA-binding domain superfamily/Winged helix DNA-binding domain"/>
    <property type="match status" value="1"/>
</dbReference>
<dbReference type="InterPro" id="IPR011006">
    <property type="entry name" value="CheY-like_superfamily"/>
</dbReference>
<evidence type="ECO:0000256" key="4">
    <source>
        <dbReference type="ARBA" id="ARBA00023015"/>
    </source>
</evidence>
<dbReference type="PROSITE" id="PS50110">
    <property type="entry name" value="RESPONSE_REGULATORY"/>
    <property type="match status" value="1"/>
</dbReference>
<accession>A0A8J6PFK4</accession>
<dbReference type="Pfam" id="PF00486">
    <property type="entry name" value="Trans_reg_C"/>
    <property type="match status" value="1"/>
</dbReference>
<dbReference type="InterPro" id="IPR039420">
    <property type="entry name" value="WalR-like"/>
</dbReference>
<dbReference type="FunFam" id="1.10.10.10:FF:000018">
    <property type="entry name" value="DNA-binding response regulator ResD"/>
    <property type="match status" value="1"/>
</dbReference>
<feature type="domain" description="Response regulatory" evidence="10">
    <location>
        <begin position="5"/>
        <end position="118"/>
    </location>
</feature>
<dbReference type="CDD" id="cd00383">
    <property type="entry name" value="trans_reg_C"/>
    <property type="match status" value="1"/>
</dbReference>
<evidence type="ECO:0000256" key="5">
    <source>
        <dbReference type="ARBA" id="ARBA00023125"/>
    </source>
</evidence>
<protein>
    <recommendedName>
        <fullName evidence="1">Stage 0 sporulation protein A homolog</fullName>
    </recommendedName>
</protein>
<dbReference type="GO" id="GO:0032993">
    <property type="term" value="C:protein-DNA complex"/>
    <property type="evidence" value="ECO:0007669"/>
    <property type="project" value="TreeGrafter"/>
</dbReference>
<dbReference type="FunFam" id="3.40.50.2300:FF:000001">
    <property type="entry name" value="DNA-binding response regulator PhoB"/>
    <property type="match status" value="1"/>
</dbReference>
<dbReference type="SMART" id="SM00448">
    <property type="entry name" value="REC"/>
    <property type="match status" value="1"/>
</dbReference>
<evidence type="ECO:0000256" key="9">
    <source>
        <dbReference type="PROSITE-ProRule" id="PRU01091"/>
    </source>
</evidence>